<dbReference type="Proteomes" id="UP000256405">
    <property type="component" value="Unassembled WGS sequence"/>
</dbReference>
<accession>A0A3E0D8S9</accession>
<organism evidence="1 2">
    <name type="scientific">Algoriphagus antarcticus</name>
    <dbReference type="NCBI Taxonomy" id="238540"/>
    <lineage>
        <taxon>Bacteria</taxon>
        <taxon>Pseudomonadati</taxon>
        <taxon>Bacteroidota</taxon>
        <taxon>Cytophagia</taxon>
        <taxon>Cytophagales</taxon>
        <taxon>Cyclobacteriaceae</taxon>
        <taxon>Algoriphagus</taxon>
    </lineage>
</organism>
<evidence type="ECO:0000313" key="1">
    <source>
        <dbReference type="EMBL" id="REG78341.1"/>
    </source>
</evidence>
<keyword evidence="2" id="KW-1185">Reference proteome</keyword>
<gene>
    <name evidence="1" type="ORF">C8N25_13636</name>
</gene>
<reference evidence="1 2" key="1">
    <citation type="submission" date="2018-08" db="EMBL/GenBank/DDBJ databases">
        <title>Genomic Encyclopedia of Archaeal and Bacterial Type Strains, Phase II (KMG-II): from individual species to whole genera.</title>
        <authorList>
            <person name="Goeker M."/>
        </authorList>
    </citation>
    <scope>NUCLEOTIDE SEQUENCE [LARGE SCALE GENOMIC DNA]</scope>
    <source>
        <strain evidence="1 2">DSM 15986</strain>
    </source>
</reference>
<proteinExistence type="predicted"/>
<comment type="caution">
    <text evidence="1">The sequence shown here is derived from an EMBL/GenBank/DDBJ whole genome shotgun (WGS) entry which is preliminary data.</text>
</comment>
<protein>
    <submittedName>
        <fullName evidence="1">Uncharacterized protein</fullName>
    </submittedName>
</protein>
<dbReference type="EMBL" id="QUNF01000036">
    <property type="protein sequence ID" value="REG78341.1"/>
    <property type="molecule type" value="Genomic_DNA"/>
</dbReference>
<sequence>MVTYKCLLRLIVELAIQKSNHFEEDLELLAMLFKFV</sequence>
<name>A0A3E0D8S9_9BACT</name>
<evidence type="ECO:0000313" key="2">
    <source>
        <dbReference type="Proteomes" id="UP000256405"/>
    </source>
</evidence>
<dbReference type="AlphaFoldDB" id="A0A3E0D8S9"/>